<dbReference type="SUPFAM" id="SSF63380">
    <property type="entry name" value="Riboflavin synthase domain-like"/>
    <property type="match status" value="1"/>
</dbReference>
<dbReference type="GO" id="GO:0006221">
    <property type="term" value="P:pyrimidine nucleotide biosynthetic process"/>
    <property type="evidence" value="ECO:0007669"/>
    <property type="project" value="InterPro"/>
</dbReference>
<reference evidence="5 6" key="1">
    <citation type="journal article" date="2016" name="Nat. Commun.">
        <title>Thousands of microbial genomes shed light on interconnected biogeochemical processes in an aquifer system.</title>
        <authorList>
            <person name="Anantharaman K."/>
            <person name="Brown C.T."/>
            <person name="Hug L.A."/>
            <person name="Sharon I."/>
            <person name="Castelle C.J."/>
            <person name="Probst A.J."/>
            <person name="Thomas B.C."/>
            <person name="Singh A."/>
            <person name="Wilkins M.J."/>
            <person name="Karaoz U."/>
            <person name="Brodie E.L."/>
            <person name="Williams K.H."/>
            <person name="Hubbard S.S."/>
            <person name="Banfield J.F."/>
        </authorList>
    </citation>
    <scope>NUCLEOTIDE SEQUENCE [LARGE SCALE GENOMIC DNA]</scope>
    <source>
        <strain evidence="6">RIFCSPLOWO2_12_FULL_64_10</strain>
    </source>
</reference>
<keyword evidence="2" id="KW-0408">Iron</keyword>
<feature type="domain" description="FAD-binding FR-type" evidence="4">
    <location>
        <begin position="1"/>
        <end position="95"/>
    </location>
</feature>
<name>A0A1F6C8C8_HANXR</name>
<dbReference type="SUPFAM" id="SSF52343">
    <property type="entry name" value="Ferredoxin reductase-like, C-terminal NADP-linked domain"/>
    <property type="match status" value="1"/>
</dbReference>
<dbReference type="InterPro" id="IPR039261">
    <property type="entry name" value="FNR_nucleotide-bd"/>
</dbReference>
<evidence type="ECO:0000256" key="2">
    <source>
        <dbReference type="PIRSR" id="PIRSR006816-2"/>
    </source>
</evidence>
<dbReference type="Proteomes" id="UP000178606">
    <property type="component" value="Unassembled WGS sequence"/>
</dbReference>
<dbReference type="GO" id="GO:0050660">
    <property type="term" value="F:flavin adenine dinucleotide binding"/>
    <property type="evidence" value="ECO:0007669"/>
    <property type="project" value="InterPro"/>
</dbReference>
<accession>A0A1F6C8C8</accession>
<feature type="compositionally biased region" description="Basic and acidic residues" evidence="3">
    <location>
        <begin position="290"/>
        <end position="301"/>
    </location>
</feature>
<dbReference type="InterPro" id="IPR017927">
    <property type="entry name" value="FAD-bd_FR_type"/>
</dbReference>
<keyword evidence="1" id="KW-0274">FAD</keyword>
<feature type="region of interest" description="Disordered" evidence="3">
    <location>
        <begin position="277"/>
        <end position="301"/>
    </location>
</feature>
<dbReference type="AlphaFoldDB" id="A0A1F6C8C8"/>
<dbReference type="PANTHER" id="PTHR43513:SF3">
    <property type="entry name" value="DIHYDROOROTATE DEHYDROGENASE B (NAD(+)), ELECTRON TRANSFER SUBUNIT-RELATED"/>
    <property type="match status" value="1"/>
</dbReference>
<evidence type="ECO:0000313" key="5">
    <source>
        <dbReference type="EMBL" id="OGG45197.1"/>
    </source>
</evidence>
<feature type="binding site" evidence="1">
    <location>
        <begin position="62"/>
        <end position="64"/>
    </location>
    <ligand>
        <name>FAD</name>
        <dbReference type="ChEBI" id="CHEBI:57692"/>
    </ligand>
</feature>
<dbReference type="CDD" id="cd06219">
    <property type="entry name" value="DHOD_e_trans_like1"/>
    <property type="match status" value="1"/>
</dbReference>
<dbReference type="Gene3D" id="2.40.30.10">
    <property type="entry name" value="Translation factors"/>
    <property type="match status" value="1"/>
</dbReference>
<dbReference type="Pfam" id="PF00175">
    <property type="entry name" value="NAD_binding_1"/>
    <property type="match status" value="1"/>
</dbReference>
<dbReference type="InterPro" id="IPR012165">
    <property type="entry name" value="Cyt_c3_hydrogenase_gsu"/>
</dbReference>
<dbReference type="InterPro" id="IPR017938">
    <property type="entry name" value="Riboflavin_synthase-like_b-brl"/>
</dbReference>
<proteinExistence type="predicted"/>
<dbReference type="InterPro" id="IPR019480">
    <property type="entry name" value="Dihydroorotate_DH_Fe-S-bd"/>
</dbReference>
<organism evidence="5 6">
    <name type="scientific">Handelsmanbacteria sp. (strain RIFCSPLOWO2_12_FULL_64_10)</name>
    <dbReference type="NCBI Taxonomy" id="1817868"/>
    <lineage>
        <taxon>Bacteria</taxon>
        <taxon>Candidatus Handelsmaniibacteriota</taxon>
    </lineage>
</organism>
<evidence type="ECO:0000313" key="6">
    <source>
        <dbReference type="Proteomes" id="UP000178606"/>
    </source>
</evidence>
<evidence type="ECO:0000256" key="1">
    <source>
        <dbReference type="PIRSR" id="PIRSR006816-1"/>
    </source>
</evidence>
<dbReference type="InterPro" id="IPR001433">
    <property type="entry name" value="OxRdtase_FAD/NAD-bd"/>
</dbReference>
<dbReference type="NCBIfam" id="NF004862">
    <property type="entry name" value="PRK06222.1"/>
    <property type="match status" value="1"/>
</dbReference>
<dbReference type="PROSITE" id="PS51384">
    <property type="entry name" value="FAD_FR"/>
    <property type="match status" value="1"/>
</dbReference>
<keyword evidence="2" id="KW-0001">2Fe-2S</keyword>
<evidence type="ECO:0000259" key="4">
    <source>
        <dbReference type="PROSITE" id="PS51384"/>
    </source>
</evidence>
<dbReference type="GO" id="GO:0046872">
    <property type="term" value="F:metal ion binding"/>
    <property type="evidence" value="ECO:0007669"/>
    <property type="project" value="UniProtKB-KW"/>
</dbReference>
<keyword evidence="1" id="KW-0285">Flavoprotein</keyword>
<dbReference type="EMBL" id="MFKF01000384">
    <property type="protein sequence ID" value="OGG45197.1"/>
    <property type="molecule type" value="Genomic_DNA"/>
</dbReference>
<gene>
    <name evidence="5" type="ORF">A3F84_09390</name>
</gene>
<dbReference type="PANTHER" id="PTHR43513">
    <property type="entry name" value="DIHYDROOROTATE DEHYDROGENASE B (NAD(+)), ELECTRON TRANSFER SUBUNIT"/>
    <property type="match status" value="1"/>
</dbReference>
<dbReference type="Gene3D" id="3.40.50.80">
    <property type="entry name" value="Nucleotide-binding domain of ferredoxin-NADP reductase (FNR) module"/>
    <property type="match status" value="1"/>
</dbReference>
<feature type="binding site" evidence="2">
    <location>
        <position position="222"/>
    </location>
    <ligand>
        <name>[2Fe-2S] cluster</name>
        <dbReference type="ChEBI" id="CHEBI:190135"/>
    </ligand>
</feature>
<keyword evidence="2" id="KW-0479">Metal-binding</keyword>
<dbReference type="Pfam" id="PF10418">
    <property type="entry name" value="DHODB_Fe-S_bind"/>
    <property type="match status" value="1"/>
</dbReference>
<dbReference type="PIRSF" id="PIRSF006816">
    <property type="entry name" value="Cyc3_hyd_g"/>
    <property type="match status" value="1"/>
</dbReference>
<dbReference type="InterPro" id="IPR050353">
    <property type="entry name" value="PyrK_electron_transfer"/>
</dbReference>
<dbReference type="GO" id="GO:0051537">
    <property type="term" value="F:2 iron, 2 sulfur cluster binding"/>
    <property type="evidence" value="ECO:0007669"/>
    <property type="project" value="UniProtKB-KW"/>
</dbReference>
<evidence type="ECO:0000256" key="3">
    <source>
        <dbReference type="SAM" id="MobiDB-lite"/>
    </source>
</evidence>
<keyword evidence="2" id="KW-0411">Iron-sulfur</keyword>
<sequence length="301" mass="32712">MFPIRHQELLTQDVTLLEVEAPRVAHKAQAGHFVIVRADERGERIPLTLADWDRERGTVTLVVQAVGKTSRGMLDLRAGDGLLDLAGPLGIPTEVGPYGTVVCLGGGIGRAPIYPIVRAQRAAGNRVISVVGARNVSLVFWLDRLAGVSDELLITTDDGSCGRKGLVTDELRRLINEEREIDLVYAVGPAAMMRAACEVTRPHRIRTLVSLNPIMVDGTGMCGGCRVTVGGESRFACVHGPEFDGHQVDFEGLMKRHRMYREEERLALDRACAVKPPYPPAPSPHKGGRGRCESRTEAGLL</sequence>
<comment type="cofactor">
    <cofactor evidence="1">
        <name>FAD</name>
        <dbReference type="ChEBI" id="CHEBI:57692"/>
    </cofactor>
    <text evidence="1">Binds 1 FAD per subunit.</text>
</comment>
<comment type="cofactor">
    <cofactor evidence="2">
        <name>[2Fe-2S] cluster</name>
        <dbReference type="ChEBI" id="CHEBI:190135"/>
    </cofactor>
    <text evidence="2">Binds 1 [2Fe-2S] cluster per subunit.</text>
</comment>
<dbReference type="GO" id="GO:0016491">
    <property type="term" value="F:oxidoreductase activity"/>
    <property type="evidence" value="ECO:0007669"/>
    <property type="project" value="InterPro"/>
</dbReference>
<feature type="binding site" evidence="2">
    <location>
        <position position="237"/>
    </location>
    <ligand>
        <name>[2Fe-2S] cluster</name>
        <dbReference type="ChEBI" id="CHEBI:190135"/>
    </ligand>
</feature>
<protein>
    <submittedName>
        <fullName evidence="5">Ferredoxin-NADP reductase</fullName>
    </submittedName>
</protein>
<feature type="binding site" evidence="2">
    <location>
        <position position="225"/>
    </location>
    <ligand>
        <name>[2Fe-2S] cluster</name>
        <dbReference type="ChEBI" id="CHEBI:190135"/>
    </ligand>
</feature>
<comment type="caution">
    <text evidence="5">The sequence shown here is derived from an EMBL/GenBank/DDBJ whole genome shotgun (WGS) entry which is preliminary data.</text>
</comment>